<feature type="domain" description="NodB homology" evidence="4">
    <location>
        <begin position="77"/>
        <end position="276"/>
    </location>
</feature>
<dbReference type="PANTHER" id="PTHR34216:SF3">
    <property type="entry name" value="POLY-BETA-1,6-N-ACETYL-D-GLUCOSAMINE N-DEACETYLASE"/>
    <property type="match status" value="1"/>
</dbReference>
<feature type="chain" id="PRO_5026733194" evidence="3">
    <location>
        <begin position="18"/>
        <end position="338"/>
    </location>
</feature>
<gene>
    <name evidence="5" type="ORF">GH984_09525</name>
</gene>
<dbReference type="InterPro" id="IPR011330">
    <property type="entry name" value="Glyco_hydro/deAcase_b/a-brl"/>
</dbReference>
<protein>
    <submittedName>
        <fullName evidence="5">Polysaccharide deacetylase family protein</fullName>
    </submittedName>
</protein>
<evidence type="ECO:0000256" key="2">
    <source>
        <dbReference type="ARBA" id="ARBA00022729"/>
    </source>
</evidence>
<dbReference type="SUPFAM" id="SSF88713">
    <property type="entry name" value="Glycoside hydrolase/deacetylase"/>
    <property type="match status" value="1"/>
</dbReference>
<keyword evidence="6" id="KW-1185">Reference proteome</keyword>
<evidence type="ECO:0000256" key="3">
    <source>
        <dbReference type="SAM" id="SignalP"/>
    </source>
</evidence>
<dbReference type="PROSITE" id="PS51677">
    <property type="entry name" value="NODB"/>
    <property type="match status" value="1"/>
</dbReference>
<name>A0A6N7QUV8_9GAMM</name>
<dbReference type="GO" id="GO:0005975">
    <property type="term" value="P:carbohydrate metabolic process"/>
    <property type="evidence" value="ECO:0007669"/>
    <property type="project" value="InterPro"/>
</dbReference>
<keyword evidence="2 3" id="KW-0732">Signal</keyword>
<evidence type="ECO:0000313" key="5">
    <source>
        <dbReference type="EMBL" id="MRH78938.1"/>
    </source>
</evidence>
<sequence length="338" mass="37096">MALALSAVCAAPMALMAADQATVLMYHRVGESAHPSTNVTADQFAEHLAYLAENDYTVVSLEEVVAWLEQGASLPPRAVAITFDDAYSSVGAVAHDMLRERDWPYTVFVNSKAIDSNYGGYVGWSRMREMAAQGARFANHTHTHAPLQTLTNAQIQAELNIAQTRLVEELGDAAHQSPPLLAYPYGEYNLSVMEHVAALGYVAFGQQSGALWLGSDRRALPRFAMNERFAEMDGFALKVQARPLPVRSSQPIDPVRESAEAPALVVTLEQSDLPVHGLSCFYGSERLEPEWVEPGLTFKVQGEADLPVGRSRYNCTMPVGDGRFWWFTQLWIYGAAGS</sequence>
<dbReference type="Pfam" id="PF01522">
    <property type="entry name" value="Polysacc_deac_1"/>
    <property type="match status" value="1"/>
</dbReference>
<reference evidence="5 6" key="1">
    <citation type="submission" date="2019-11" db="EMBL/GenBank/DDBJ databases">
        <authorList>
            <person name="Zhang X.Y."/>
        </authorList>
    </citation>
    <scope>NUCLEOTIDE SEQUENCE [LARGE SCALE GENOMIC DNA]</scope>
    <source>
        <strain evidence="5 6">C176</strain>
    </source>
</reference>
<dbReference type="RefSeq" id="WP_153719991.1">
    <property type="nucleotide sequence ID" value="NZ_WJPP01000005.1"/>
</dbReference>
<dbReference type="InterPro" id="IPR002509">
    <property type="entry name" value="NODB_dom"/>
</dbReference>
<feature type="signal peptide" evidence="3">
    <location>
        <begin position="1"/>
        <end position="17"/>
    </location>
</feature>
<accession>A0A6N7QUV8</accession>
<comment type="subcellular location">
    <subcellularLocation>
        <location evidence="1">Secreted</location>
    </subcellularLocation>
</comment>
<dbReference type="EMBL" id="WJPP01000005">
    <property type="protein sequence ID" value="MRH78938.1"/>
    <property type="molecule type" value="Genomic_DNA"/>
</dbReference>
<evidence type="ECO:0000256" key="1">
    <source>
        <dbReference type="ARBA" id="ARBA00004613"/>
    </source>
</evidence>
<evidence type="ECO:0000259" key="4">
    <source>
        <dbReference type="PROSITE" id="PS51677"/>
    </source>
</evidence>
<evidence type="ECO:0000313" key="6">
    <source>
        <dbReference type="Proteomes" id="UP000433788"/>
    </source>
</evidence>
<organism evidence="5 6">
    <name type="scientific">Spiribacter salilacus</name>
    <dbReference type="NCBI Taxonomy" id="2664894"/>
    <lineage>
        <taxon>Bacteria</taxon>
        <taxon>Pseudomonadati</taxon>
        <taxon>Pseudomonadota</taxon>
        <taxon>Gammaproteobacteria</taxon>
        <taxon>Chromatiales</taxon>
        <taxon>Ectothiorhodospiraceae</taxon>
        <taxon>Spiribacter</taxon>
    </lineage>
</organism>
<dbReference type="GO" id="GO:0005576">
    <property type="term" value="C:extracellular region"/>
    <property type="evidence" value="ECO:0007669"/>
    <property type="project" value="UniProtKB-SubCell"/>
</dbReference>
<dbReference type="InterPro" id="IPR051398">
    <property type="entry name" value="Polysacch_Deacetylase"/>
</dbReference>
<dbReference type="GO" id="GO:0016810">
    <property type="term" value="F:hydrolase activity, acting on carbon-nitrogen (but not peptide) bonds"/>
    <property type="evidence" value="ECO:0007669"/>
    <property type="project" value="InterPro"/>
</dbReference>
<proteinExistence type="predicted"/>
<dbReference type="CDD" id="cd10973">
    <property type="entry name" value="CE4_DAC_u4_5s"/>
    <property type="match status" value="1"/>
</dbReference>
<dbReference type="PANTHER" id="PTHR34216">
    <property type="match status" value="1"/>
</dbReference>
<dbReference type="Gene3D" id="3.20.20.370">
    <property type="entry name" value="Glycoside hydrolase/deacetylase"/>
    <property type="match status" value="1"/>
</dbReference>
<comment type="caution">
    <text evidence="5">The sequence shown here is derived from an EMBL/GenBank/DDBJ whole genome shotgun (WGS) entry which is preliminary data.</text>
</comment>
<dbReference type="Proteomes" id="UP000433788">
    <property type="component" value="Unassembled WGS sequence"/>
</dbReference>
<dbReference type="AlphaFoldDB" id="A0A6N7QUV8"/>